<evidence type="ECO:0000256" key="1">
    <source>
        <dbReference type="ARBA" id="ARBA00009075"/>
    </source>
</evidence>
<accession>A0A1L5PPA5</accession>
<proteinExistence type="inferred from homology"/>
<dbReference type="RefSeq" id="WP_075044853.1">
    <property type="nucleotide sequence ID" value="NZ_CP018743.1"/>
</dbReference>
<dbReference type="Gene3D" id="2.40.160.10">
    <property type="entry name" value="Porin"/>
    <property type="match status" value="1"/>
</dbReference>
<dbReference type="AlphaFoldDB" id="A0A1L5PPA5"/>
<evidence type="ECO:0000256" key="4">
    <source>
        <dbReference type="SAM" id="SignalP"/>
    </source>
</evidence>
<dbReference type="GO" id="GO:0016020">
    <property type="term" value="C:membrane"/>
    <property type="evidence" value="ECO:0007669"/>
    <property type="project" value="InterPro"/>
</dbReference>
<name>A0A1L5PPA5_PSEPU</name>
<sequence length="417" mass="45989">MHNNKNILRTLLTLSPCLAAGTVSAEGFIQDSKANLTLQNYYFNRDFRDGTGQSKREEWAQGFLLDLRSGYTPGTVGFGLDALGMLGIKLDSSPDRAGSGLLPVHDDGRAADEFSRLGLTAKVKVSASEFKYGTLVPKLPTVQANTGRILPQTFEGGLLTVKEIEGLTFTVARFNRMTDRDSTNATRITLNNKNRRFAGAVEGDDYWIGGADYALSKQLGISYQYAELQDVYRQSFFGLNHVWSLGPGKLKSDLRYMLSDDAGKARGGAIDSGALSGMFTYSLGGHAFGLGLQKMNGDTSMPFLNGTDPYLTNYIQINDFAEPGERSWQLRYDYDFAALGIPGLSFMTRYVKGDHADAATSTQQGREWERNTDIAYVIQAGPLKNVGIRWRNAAYRSNFARGADENRLIVTYTLPIW</sequence>
<dbReference type="FunFam" id="2.40.160.10:FF:000008">
    <property type="entry name" value="OprD family porin"/>
    <property type="match status" value="1"/>
</dbReference>
<organism evidence="5 6">
    <name type="scientific">Pseudomonas putida</name>
    <name type="common">Arthrobacter siderocapsulatus</name>
    <dbReference type="NCBI Taxonomy" id="303"/>
    <lineage>
        <taxon>Bacteria</taxon>
        <taxon>Pseudomonadati</taxon>
        <taxon>Pseudomonadota</taxon>
        <taxon>Gammaproteobacteria</taxon>
        <taxon>Pseudomonadales</taxon>
        <taxon>Pseudomonadaceae</taxon>
        <taxon>Pseudomonas</taxon>
    </lineage>
</organism>
<protein>
    <submittedName>
        <fullName evidence="5">Porin</fullName>
    </submittedName>
</protein>
<keyword evidence="3 4" id="KW-0732">Signal</keyword>
<feature type="signal peptide" evidence="4">
    <location>
        <begin position="1"/>
        <end position="25"/>
    </location>
</feature>
<evidence type="ECO:0000256" key="2">
    <source>
        <dbReference type="ARBA" id="ARBA00022448"/>
    </source>
</evidence>
<evidence type="ECO:0000313" key="6">
    <source>
        <dbReference type="Proteomes" id="UP000185146"/>
    </source>
</evidence>
<reference evidence="5 6" key="1">
    <citation type="submission" date="2016-12" db="EMBL/GenBank/DDBJ databases">
        <title>Draft Genome Sequence of Mercury Resistant Pseudomonas DRA525.</title>
        <authorList>
            <person name="Drace K.M."/>
        </authorList>
    </citation>
    <scope>NUCLEOTIDE SEQUENCE [LARGE SCALE GENOMIC DNA]</scope>
    <source>
        <strain evidence="5 6">DRA525</strain>
    </source>
</reference>
<dbReference type="EMBL" id="CP018743">
    <property type="protein sequence ID" value="APO81978.1"/>
    <property type="molecule type" value="Genomic_DNA"/>
</dbReference>
<dbReference type="GO" id="GO:0015288">
    <property type="term" value="F:porin activity"/>
    <property type="evidence" value="ECO:0007669"/>
    <property type="project" value="TreeGrafter"/>
</dbReference>
<dbReference type="Pfam" id="PF03573">
    <property type="entry name" value="OprD"/>
    <property type="match status" value="1"/>
</dbReference>
<dbReference type="InterPro" id="IPR023614">
    <property type="entry name" value="Porin_dom_sf"/>
</dbReference>
<evidence type="ECO:0000256" key="3">
    <source>
        <dbReference type="ARBA" id="ARBA00022729"/>
    </source>
</evidence>
<comment type="similarity">
    <text evidence="1">Belongs to the outer membrane porin (Opr) (TC 1.B.25) family.</text>
</comment>
<feature type="chain" id="PRO_5012701839" evidence="4">
    <location>
        <begin position="26"/>
        <end position="417"/>
    </location>
</feature>
<dbReference type="PANTHER" id="PTHR34596:SF2">
    <property type="entry name" value="CHITOPORIN"/>
    <property type="match status" value="1"/>
</dbReference>
<evidence type="ECO:0000313" key="5">
    <source>
        <dbReference type="EMBL" id="APO81978.1"/>
    </source>
</evidence>
<dbReference type="Proteomes" id="UP000185146">
    <property type="component" value="Chromosome"/>
</dbReference>
<dbReference type="PANTHER" id="PTHR34596">
    <property type="entry name" value="CHITOPORIN"/>
    <property type="match status" value="1"/>
</dbReference>
<dbReference type="InterPro" id="IPR005318">
    <property type="entry name" value="OM_porin_bac"/>
</dbReference>
<keyword evidence="2" id="KW-0813">Transport</keyword>
<gene>
    <name evidence="5" type="ORF">BL240_11200</name>
</gene>